<sequence length="153" mass="16468">MGIVKEALTGPPPAARIMKRRQKMPTDLEIDAAIARLERLANSTDELFRVPGTNIKFGLDSIVGLVPGLGDVATALVSVLFITEGARLGIRRSVLMRMVVNIITDSTVGAVPLAGDVFDVAFKSNTKNLALLKREIEKQRAKTDRIDGTAENG</sequence>
<protein>
    <recommendedName>
        <fullName evidence="3">DUF4112 domain-containing protein</fullName>
    </recommendedName>
</protein>
<dbReference type="Pfam" id="PF13430">
    <property type="entry name" value="DUF4112"/>
    <property type="match status" value="1"/>
</dbReference>
<name>A0A517QZU6_9PLAN</name>
<dbReference type="RefSeq" id="WP_310821198.1">
    <property type="nucleotide sequence ID" value="NZ_CP036268.1"/>
</dbReference>
<organism evidence="1 2">
    <name type="scientific">Stratiformator vulcanicus</name>
    <dbReference type="NCBI Taxonomy" id="2527980"/>
    <lineage>
        <taxon>Bacteria</taxon>
        <taxon>Pseudomonadati</taxon>
        <taxon>Planctomycetota</taxon>
        <taxon>Planctomycetia</taxon>
        <taxon>Planctomycetales</taxon>
        <taxon>Planctomycetaceae</taxon>
        <taxon>Stratiformator</taxon>
    </lineage>
</organism>
<dbReference type="Proteomes" id="UP000317318">
    <property type="component" value="Chromosome"/>
</dbReference>
<dbReference type="KEGG" id="svp:Pan189_14470"/>
<gene>
    <name evidence="1" type="ORF">Pan189_14470</name>
</gene>
<evidence type="ECO:0008006" key="3">
    <source>
        <dbReference type="Google" id="ProtNLM"/>
    </source>
</evidence>
<proteinExistence type="predicted"/>
<dbReference type="PANTHER" id="PTHR35519:SF2">
    <property type="entry name" value="PH DOMAIN PROTEIN"/>
    <property type="match status" value="1"/>
</dbReference>
<keyword evidence="2" id="KW-1185">Reference proteome</keyword>
<dbReference type="AlphaFoldDB" id="A0A517QZU6"/>
<evidence type="ECO:0000313" key="2">
    <source>
        <dbReference type="Proteomes" id="UP000317318"/>
    </source>
</evidence>
<accession>A0A517QZU6</accession>
<dbReference type="InterPro" id="IPR025187">
    <property type="entry name" value="DUF4112"/>
</dbReference>
<dbReference type="PANTHER" id="PTHR35519">
    <property type="entry name" value="MEMBRANE PROTEINS"/>
    <property type="match status" value="1"/>
</dbReference>
<evidence type="ECO:0000313" key="1">
    <source>
        <dbReference type="EMBL" id="QDT37080.1"/>
    </source>
</evidence>
<dbReference type="EMBL" id="CP036268">
    <property type="protein sequence ID" value="QDT37080.1"/>
    <property type="molecule type" value="Genomic_DNA"/>
</dbReference>
<reference evidence="1 2" key="1">
    <citation type="submission" date="2019-02" db="EMBL/GenBank/DDBJ databases">
        <title>Deep-cultivation of Planctomycetes and their phenomic and genomic characterization uncovers novel biology.</title>
        <authorList>
            <person name="Wiegand S."/>
            <person name="Jogler M."/>
            <person name="Boedeker C."/>
            <person name="Pinto D."/>
            <person name="Vollmers J."/>
            <person name="Rivas-Marin E."/>
            <person name="Kohn T."/>
            <person name="Peeters S.H."/>
            <person name="Heuer A."/>
            <person name="Rast P."/>
            <person name="Oberbeckmann S."/>
            <person name="Bunk B."/>
            <person name="Jeske O."/>
            <person name="Meyerdierks A."/>
            <person name="Storesund J.E."/>
            <person name="Kallscheuer N."/>
            <person name="Luecker S."/>
            <person name="Lage O.M."/>
            <person name="Pohl T."/>
            <person name="Merkel B.J."/>
            <person name="Hornburger P."/>
            <person name="Mueller R.-W."/>
            <person name="Bruemmer F."/>
            <person name="Labrenz M."/>
            <person name="Spormann A.M."/>
            <person name="Op den Camp H."/>
            <person name="Overmann J."/>
            <person name="Amann R."/>
            <person name="Jetten M.S.M."/>
            <person name="Mascher T."/>
            <person name="Medema M.H."/>
            <person name="Devos D.P."/>
            <person name="Kaster A.-K."/>
            <person name="Ovreas L."/>
            <person name="Rohde M."/>
            <person name="Galperin M.Y."/>
            <person name="Jogler C."/>
        </authorList>
    </citation>
    <scope>NUCLEOTIDE SEQUENCE [LARGE SCALE GENOMIC DNA]</scope>
    <source>
        <strain evidence="1 2">Pan189</strain>
    </source>
</reference>